<evidence type="ECO:0000256" key="3">
    <source>
        <dbReference type="ARBA" id="ARBA00009935"/>
    </source>
</evidence>
<dbReference type="PANTHER" id="PTHR21091:SF169">
    <property type="entry name" value="UROPORPHYRINOGEN DECARBOXYLASE"/>
    <property type="match status" value="1"/>
</dbReference>
<dbReference type="EMBL" id="DRLD01000356">
    <property type="protein sequence ID" value="HED11528.1"/>
    <property type="molecule type" value="Genomic_DNA"/>
</dbReference>
<sequence>MTDSLFIRACFKQPTERTPVWIMRQAGRYLPQYRAVRAGHSFTDMYKTPDLATEVTLQPLDILGVDAAILFSDILVVPEAMGMELNFLEGKGPVFADPLRTEQQLKNLNAVEATRDLDFVMQAIKQIRRALGDRVPLIGFCGAPWTLATYMVEGGASRNYRHIKEWRFKRPDLLENLLNRITESLIAYCRAQMDAGAQAIQIFDSWAGLLDAEGFERFALKPVKKLLAAIRRPGVPLIYFPKGGMLWLEKLNQLDADVIGLDWNVDPVEAQRITAGRFALQGNLDPTALYADPEQVRRHTLKMLAAFGDGTGHVANLGHGILPDIPVESARAFVETIQSESAAFRKTEQAG</sequence>
<evidence type="ECO:0000259" key="13">
    <source>
        <dbReference type="PROSITE" id="PS00906"/>
    </source>
</evidence>
<dbReference type="PROSITE" id="PS00907">
    <property type="entry name" value="UROD_2"/>
    <property type="match status" value="1"/>
</dbReference>
<feature type="binding site" evidence="10">
    <location>
        <position position="205"/>
    </location>
    <ligand>
        <name>substrate</name>
    </ligand>
</feature>
<comment type="pathway">
    <text evidence="2 10 11">Porphyrin-containing compound metabolism; protoporphyrin-IX biosynthesis; coproporphyrinogen-III from 5-aminolevulinate: step 4/4.</text>
</comment>
<dbReference type="PANTHER" id="PTHR21091">
    <property type="entry name" value="METHYLTETRAHYDROFOLATE:HOMOCYSTEINE METHYLTRANSFERASE RELATED"/>
    <property type="match status" value="1"/>
</dbReference>
<dbReference type="Pfam" id="PF01208">
    <property type="entry name" value="URO-D"/>
    <property type="match status" value="1"/>
</dbReference>
<name>A0A7V1LP24_CALAY</name>
<dbReference type="CDD" id="cd00717">
    <property type="entry name" value="URO-D"/>
    <property type="match status" value="1"/>
</dbReference>
<feature type="binding site" evidence="10">
    <location>
        <position position="150"/>
    </location>
    <ligand>
        <name>substrate</name>
    </ligand>
</feature>
<feature type="binding site" evidence="10">
    <location>
        <position position="319"/>
    </location>
    <ligand>
        <name>substrate</name>
    </ligand>
</feature>
<comment type="caution">
    <text evidence="10">Lacks conserved residue(s) required for the propagation of feature annotation.</text>
</comment>
<keyword evidence="8 10" id="KW-0456">Lyase</keyword>
<comment type="caution">
    <text evidence="15">The sequence shown here is derived from an EMBL/GenBank/DDBJ whole genome shotgun (WGS) entry which is preliminary data.</text>
</comment>
<dbReference type="InterPro" id="IPR006361">
    <property type="entry name" value="Uroporphyrinogen_deCO2ase_HemE"/>
</dbReference>
<dbReference type="GO" id="GO:0004853">
    <property type="term" value="F:uroporphyrinogen decarboxylase activity"/>
    <property type="evidence" value="ECO:0007669"/>
    <property type="project" value="UniProtKB-UniRule"/>
</dbReference>
<comment type="subunit">
    <text evidence="4 10">Homodimer.</text>
</comment>
<comment type="catalytic activity">
    <reaction evidence="10 11">
        <text>uroporphyrinogen III + 4 H(+) = coproporphyrinogen III + 4 CO2</text>
        <dbReference type="Rhea" id="RHEA:19865"/>
        <dbReference type="ChEBI" id="CHEBI:15378"/>
        <dbReference type="ChEBI" id="CHEBI:16526"/>
        <dbReference type="ChEBI" id="CHEBI:57308"/>
        <dbReference type="ChEBI" id="CHEBI:57309"/>
        <dbReference type="EC" id="4.1.1.37"/>
    </reaction>
</comment>
<comment type="similarity">
    <text evidence="3 10 12">Belongs to the uroporphyrinogen decarboxylase family.</text>
</comment>
<evidence type="ECO:0000256" key="2">
    <source>
        <dbReference type="ARBA" id="ARBA00004804"/>
    </source>
</evidence>
<comment type="function">
    <text evidence="10">Catalyzes the decarboxylation of four acetate groups of uroporphyrinogen-III to yield coproporphyrinogen-III.</text>
</comment>
<dbReference type="UniPathway" id="UPA00251">
    <property type="reaction ID" value="UER00321"/>
</dbReference>
<dbReference type="AlphaFoldDB" id="A0A7V1LP24"/>
<dbReference type="FunFam" id="3.20.20.210:FF:000008">
    <property type="entry name" value="Uroporphyrinogen decarboxylase"/>
    <property type="match status" value="1"/>
</dbReference>
<dbReference type="InterPro" id="IPR000257">
    <property type="entry name" value="Uroporphyrinogen_deCOase"/>
</dbReference>
<evidence type="ECO:0000259" key="14">
    <source>
        <dbReference type="PROSITE" id="PS00907"/>
    </source>
</evidence>
<evidence type="ECO:0000256" key="1">
    <source>
        <dbReference type="ARBA" id="ARBA00004514"/>
    </source>
</evidence>
<comment type="subcellular location">
    <subcellularLocation>
        <location evidence="1">Cytoplasm</location>
        <location evidence="1">Cytosol</location>
    </subcellularLocation>
</comment>
<evidence type="ECO:0000256" key="6">
    <source>
        <dbReference type="ARBA" id="ARBA00022490"/>
    </source>
</evidence>
<dbReference type="SUPFAM" id="SSF51726">
    <property type="entry name" value="UROD/MetE-like"/>
    <property type="match status" value="1"/>
</dbReference>
<keyword evidence="9 10" id="KW-0627">Porphyrin biosynthesis</keyword>
<evidence type="ECO:0000256" key="9">
    <source>
        <dbReference type="ARBA" id="ARBA00023244"/>
    </source>
</evidence>
<keyword evidence="6 10" id="KW-0963">Cytoplasm</keyword>
<accession>A0A7V1LP24</accession>
<dbReference type="EC" id="4.1.1.37" evidence="5 10"/>
<evidence type="ECO:0000256" key="7">
    <source>
        <dbReference type="ARBA" id="ARBA00022793"/>
    </source>
</evidence>
<feature type="domain" description="Uroporphyrinogen decarboxylase (URO-D)" evidence="14">
    <location>
        <begin position="138"/>
        <end position="154"/>
    </location>
</feature>
<keyword evidence="7 10" id="KW-0210">Decarboxylase</keyword>
<dbReference type="Gene3D" id="3.20.20.210">
    <property type="match status" value="1"/>
</dbReference>
<dbReference type="PROSITE" id="PS00906">
    <property type="entry name" value="UROD_1"/>
    <property type="match status" value="1"/>
</dbReference>
<evidence type="ECO:0000313" key="15">
    <source>
        <dbReference type="EMBL" id="HED11528.1"/>
    </source>
</evidence>
<feature type="site" description="Transition state stabilizer" evidence="10">
    <location>
        <position position="73"/>
    </location>
</feature>
<dbReference type="Proteomes" id="UP000886005">
    <property type="component" value="Unassembled WGS sequence"/>
</dbReference>
<evidence type="ECO:0000256" key="12">
    <source>
        <dbReference type="RuleBase" id="RU004169"/>
    </source>
</evidence>
<evidence type="ECO:0000256" key="11">
    <source>
        <dbReference type="RuleBase" id="RU000554"/>
    </source>
</evidence>
<dbReference type="GO" id="GO:0006782">
    <property type="term" value="P:protoporphyrinogen IX biosynthetic process"/>
    <property type="evidence" value="ECO:0007669"/>
    <property type="project" value="UniProtKB-UniRule"/>
</dbReference>
<protein>
    <recommendedName>
        <fullName evidence="5 10">Uroporphyrinogen decarboxylase</fullName>
        <shortName evidence="10">UPD</shortName>
        <shortName evidence="10">URO-D</shortName>
        <ecNumber evidence="5 10">4.1.1.37</ecNumber>
    </recommendedName>
</protein>
<proteinExistence type="inferred from homology"/>
<reference evidence="15" key="1">
    <citation type="journal article" date="2020" name="mSystems">
        <title>Genome- and Community-Level Interaction Insights into Carbon Utilization and Element Cycling Functions of Hydrothermarchaeota in Hydrothermal Sediment.</title>
        <authorList>
            <person name="Zhou Z."/>
            <person name="Liu Y."/>
            <person name="Xu W."/>
            <person name="Pan J."/>
            <person name="Luo Z.H."/>
            <person name="Li M."/>
        </authorList>
    </citation>
    <scope>NUCLEOTIDE SEQUENCE [LARGE SCALE GENOMIC DNA]</scope>
    <source>
        <strain evidence="15">HyVt-456</strain>
    </source>
</reference>
<feature type="domain" description="Uroporphyrinogen decarboxylase (URO-D)" evidence="13">
    <location>
        <begin position="19"/>
        <end position="28"/>
    </location>
</feature>
<gene>
    <name evidence="10 15" type="primary">hemE</name>
    <name evidence="15" type="ORF">ENJ10_12625</name>
</gene>
<evidence type="ECO:0000256" key="8">
    <source>
        <dbReference type="ARBA" id="ARBA00023239"/>
    </source>
</evidence>
<evidence type="ECO:0000256" key="10">
    <source>
        <dbReference type="HAMAP-Rule" id="MF_00218"/>
    </source>
</evidence>
<dbReference type="GO" id="GO:0005829">
    <property type="term" value="C:cytosol"/>
    <property type="evidence" value="ECO:0007669"/>
    <property type="project" value="UniProtKB-SubCell"/>
</dbReference>
<feature type="binding site" evidence="10">
    <location>
        <begin position="24"/>
        <end position="28"/>
    </location>
    <ligand>
        <name>substrate</name>
    </ligand>
</feature>
<evidence type="ECO:0000256" key="4">
    <source>
        <dbReference type="ARBA" id="ARBA00011738"/>
    </source>
</evidence>
<dbReference type="NCBIfam" id="TIGR01464">
    <property type="entry name" value="hemE"/>
    <property type="match status" value="1"/>
</dbReference>
<organism evidence="15">
    <name type="scientific">Caldithrix abyssi</name>
    <dbReference type="NCBI Taxonomy" id="187145"/>
    <lineage>
        <taxon>Bacteria</taxon>
        <taxon>Pseudomonadati</taxon>
        <taxon>Calditrichota</taxon>
        <taxon>Calditrichia</taxon>
        <taxon>Calditrichales</taxon>
        <taxon>Calditrichaceae</taxon>
        <taxon>Caldithrix</taxon>
    </lineage>
</organism>
<dbReference type="HAMAP" id="MF_00218">
    <property type="entry name" value="URO_D"/>
    <property type="match status" value="1"/>
</dbReference>
<feature type="binding site" evidence="10">
    <location>
        <position position="73"/>
    </location>
    <ligand>
        <name>substrate</name>
    </ligand>
</feature>
<evidence type="ECO:0000256" key="5">
    <source>
        <dbReference type="ARBA" id="ARBA00012288"/>
    </source>
</evidence>
<dbReference type="InterPro" id="IPR038071">
    <property type="entry name" value="UROD/MetE-like_sf"/>
</dbReference>